<protein>
    <submittedName>
        <fullName evidence="3">Emopamil-binding protein</fullName>
    </submittedName>
</protein>
<reference evidence="3" key="1">
    <citation type="submission" date="2024-02" db="UniProtKB">
        <authorList>
            <consortium name="WormBaseParasite"/>
        </authorList>
    </citation>
    <scope>IDENTIFICATION</scope>
</reference>
<keyword evidence="1" id="KW-1133">Transmembrane helix</keyword>
<feature type="transmembrane region" description="Helical" evidence="1">
    <location>
        <begin position="95"/>
        <end position="115"/>
    </location>
</feature>
<evidence type="ECO:0000313" key="2">
    <source>
        <dbReference type="Proteomes" id="UP000887575"/>
    </source>
</evidence>
<dbReference type="AlphaFoldDB" id="A0AAF3F702"/>
<keyword evidence="2" id="KW-1185">Reference proteome</keyword>
<evidence type="ECO:0000256" key="1">
    <source>
        <dbReference type="SAM" id="Phobius"/>
    </source>
</evidence>
<dbReference type="Proteomes" id="UP000887575">
    <property type="component" value="Unassembled WGS sequence"/>
</dbReference>
<name>A0AAF3F702_9BILA</name>
<dbReference type="PANTHER" id="PTHR37919">
    <property type="entry name" value="PROTEIN CBG05606"/>
    <property type="match status" value="1"/>
</dbReference>
<dbReference type="PANTHER" id="PTHR37919:SF2">
    <property type="entry name" value="EXPERA DOMAIN-CONTAINING PROTEIN"/>
    <property type="match status" value="1"/>
</dbReference>
<evidence type="ECO:0000313" key="3">
    <source>
        <dbReference type="WBParaSite" id="MBELARI_LOCUS21468"/>
    </source>
</evidence>
<sequence length="177" mass="20816">MRAGGRLLPAWVEWWLAVSSILCTIDIVYTMFRPHTNRGGFLETIFEPWNIYADVDIRYAEWDDLVTMATGRVMIVEIIMNLAALILVRRESRHAVLLTFTTSAFVFWKTFWYMVMYIRQPDGTRPYLNPNSNWIVQFVVFWVADGLWCAIPLAVMIVLWNRLARHEYEFVSTKDLA</sequence>
<feature type="transmembrane region" description="Helical" evidence="1">
    <location>
        <begin position="12"/>
        <end position="32"/>
    </location>
</feature>
<organism evidence="2 3">
    <name type="scientific">Mesorhabditis belari</name>
    <dbReference type="NCBI Taxonomy" id="2138241"/>
    <lineage>
        <taxon>Eukaryota</taxon>
        <taxon>Metazoa</taxon>
        <taxon>Ecdysozoa</taxon>
        <taxon>Nematoda</taxon>
        <taxon>Chromadorea</taxon>
        <taxon>Rhabditida</taxon>
        <taxon>Rhabditina</taxon>
        <taxon>Rhabditomorpha</taxon>
        <taxon>Rhabditoidea</taxon>
        <taxon>Rhabditidae</taxon>
        <taxon>Mesorhabditinae</taxon>
        <taxon>Mesorhabditis</taxon>
    </lineage>
</organism>
<keyword evidence="1" id="KW-0812">Transmembrane</keyword>
<keyword evidence="1" id="KW-0472">Membrane</keyword>
<feature type="transmembrane region" description="Helical" evidence="1">
    <location>
        <begin position="69"/>
        <end position="88"/>
    </location>
</feature>
<feature type="transmembrane region" description="Helical" evidence="1">
    <location>
        <begin position="135"/>
        <end position="160"/>
    </location>
</feature>
<dbReference type="WBParaSite" id="MBELARI_LOCUS21468">
    <property type="protein sequence ID" value="MBELARI_LOCUS21468"/>
    <property type="gene ID" value="MBELARI_LOCUS21468"/>
</dbReference>
<proteinExistence type="predicted"/>
<accession>A0AAF3F702</accession>